<dbReference type="Proteomes" id="UP000785613">
    <property type="component" value="Unassembled WGS sequence"/>
</dbReference>
<keyword evidence="15" id="KW-1185">Reference proteome</keyword>
<evidence type="ECO:0000256" key="5">
    <source>
        <dbReference type="ARBA" id="ARBA00022598"/>
    </source>
</evidence>
<name>A0ABX0LTX0_9BURK</name>
<comment type="similarity">
    <text evidence="2 12">Belongs to the class-I aminoacyl-tRNA synthetase family.</text>
</comment>
<evidence type="ECO:0000256" key="12">
    <source>
        <dbReference type="HAMAP-Rule" id="MF_00041"/>
    </source>
</evidence>
<evidence type="ECO:0000256" key="11">
    <source>
        <dbReference type="ARBA" id="ARBA00023146"/>
    </source>
</evidence>
<feature type="binding site" evidence="12">
    <location>
        <position position="243"/>
    </location>
    <ligand>
        <name>Zn(2+)</name>
        <dbReference type="ChEBI" id="CHEBI:29105"/>
    </ligand>
</feature>
<keyword evidence="7 12" id="KW-0547">Nucleotide-binding</keyword>
<dbReference type="RefSeq" id="WP_167232714.1">
    <property type="nucleotide sequence ID" value="NZ_VUYU01000045.1"/>
</dbReference>
<dbReference type="InterPro" id="IPR015273">
    <property type="entry name" value="Cys-tRNA-synt_Ia_DALR"/>
</dbReference>
<protein>
    <recommendedName>
        <fullName evidence="12">Cysteine--tRNA ligase</fullName>
        <ecNumber evidence="12">6.1.1.16</ecNumber>
    </recommendedName>
    <alternativeName>
        <fullName evidence="12">Cysteinyl-tRNA synthetase</fullName>
        <shortName evidence="12">CysRS</shortName>
    </alternativeName>
</protein>
<reference evidence="14 15" key="1">
    <citation type="submission" date="2019-09" db="EMBL/GenBank/DDBJ databases">
        <title>Taxonomy of Antarctic Massilia spp.: description of Massilia rubra sp. nov., Massilia aquatica sp. nov., Massilia mucilaginosa sp. nov., Massilia frigida sp. nov. isolated from streams, lakes and regoliths.</title>
        <authorList>
            <person name="Holochova P."/>
            <person name="Sedlacek I."/>
            <person name="Kralova S."/>
            <person name="Maslanova I."/>
            <person name="Busse H.-J."/>
            <person name="Stankova E."/>
            <person name="Vrbovska V."/>
            <person name="Kovarovic V."/>
            <person name="Bartak M."/>
            <person name="Svec P."/>
            <person name="Pantucek R."/>
        </authorList>
    </citation>
    <scope>NUCLEOTIDE SEQUENCE [LARGE SCALE GENOMIC DNA]</scope>
    <source>
        <strain evidence="14 15">CCM 8692</strain>
    </source>
</reference>
<evidence type="ECO:0000313" key="14">
    <source>
        <dbReference type="EMBL" id="NHZ38308.1"/>
    </source>
</evidence>
<evidence type="ECO:0000256" key="9">
    <source>
        <dbReference type="ARBA" id="ARBA00022840"/>
    </source>
</evidence>
<feature type="binding site" evidence="12">
    <location>
        <position position="30"/>
    </location>
    <ligand>
        <name>Zn(2+)</name>
        <dbReference type="ChEBI" id="CHEBI:29105"/>
    </ligand>
</feature>
<evidence type="ECO:0000256" key="8">
    <source>
        <dbReference type="ARBA" id="ARBA00022833"/>
    </source>
</evidence>
<evidence type="ECO:0000256" key="7">
    <source>
        <dbReference type="ARBA" id="ARBA00022741"/>
    </source>
</evidence>
<evidence type="ECO:0000256" key="2">
    <source>
        <dbReference type="ARBA" id="ARBA00005594"/>
    </source>
</evidence>
<feature type="binding site" evidence="12">
    <location>
        <position position="280"/>
    </location>
    <ligand>
        <name>ATP</name>
        <dbReference type="ChEBI" id="CHEBI:30616"/>
    </ligand>
</feature>
<dbReference type="SMART" id="SM00840">
    <property type="entry name" value="DALR_2"/>
    <property type="match status" value="1"/>
</dbReference>
<dbReference type="Pfam" id="PF09190">
    <property type="entry name" value="DALR_2"/>
    <property type="match status" value="1"/>
</dbReference>
<proteinExistence type="inferred from homology"/>
<evidence type="ECO:0000256" key="10">
    <source>
        <dbReference type="ARBA" id="ARBA00022917"/>
    </source>
</evidence>
<feature type="short sequence motif" description="'HIGH' region" evidence="12">
    <location>
        <begin position="32"/>
        <end position="42"/>
    </location>
</feature>
<dbReference type="Gene3D" id="3.40.50.620">
    <property type="entry name" value="HUPs"/>
    <property type="match status" value="1"/>
</dbReference>
<dbReference type="PRINTS" id="PR00983">
    <property type="entry name" value="TRNASYNTHCYS"/>
</dbReference>
<evidence type="ECO:0000256" key="3">
    <source>
        <dbReference type="ARBA" id="ARBA00011245"/>
    </source>
</evidence>
<keyword evidence="5 12" id="KW-0436">Ligase</keyword>
<dbReference type="EMBL" id="VUYU01000045">
    <property type="protein sequence ID" value="NHZ38308.1"/>
    <property type="molecule type" value="Genomic_DNA"/>
</dbReference>
<dbReference type="Gene3D" id="1.20.120.1910">
    <property type="entry name" value="Cysteine-tRNA ligase, C-terminal anti-codon recognition domain"/>
    <property type="match status" value="1"/>
</dbReference>
<dbReference type="PANTHER" id="PTHR10890:SF3">
    <property type="entry name" value="CYSTEINE--TRNA LIGASE, CYTOPLASMIC"/>
    <property type="match status" value="1"/>
</dbReference>
<feature type="short sequence motif" description="'KMSKS' region" evidence="12">
    <location>
        <begin position="277"/>
        <end position="281"/>
    </location>
</feature>
<evidence type="ECO:0000256" key="6">
    <source>
        <dbReference type="ARBA" id="ARBA00022723"/>
    </source>
</evidence>
<keyword evidence="9 12" id="KW-0067">ATP-binding</keyword>
<comment type="cofactor">
    <cofactor evidence="12">
        <name>Zn(2+)</name>
        <dbReference type="ChEBI" id="CHEBI:29105"/>
    </cofactor>
    <text evidence="12">Binds 1 zinc ion per subunit.</text>
</comment>
<organism evidence="14 15">
    <name type="scientific">Massilia rubra</name>
    <dbReference type="NCBI Taxonomy" id="2607910"/>
    <lineage>
        <taxon>Bacteria</taxon>
        <taxon>Pseudomonadati</taxon>
        <taxon>Pseudomonadota</taxon>
        <taxon>Betaproteobacteria</taxon>
        <taxon>Burkholderiales</taxon>
        <taxon>Oxalobacteraceae</taxon>
        <taxon>Telluria group</taxon>
        <taxon>Massilia</taxon>
    </lineage>
</organism>
<dbReference type="PANTHER" id="PTHR10890">
    <property type="entry name" value="CYSTEINYL-TRNA SYNTHETASE"/>
    <property type="match status" value="1"/>
</dbReference>
<dbReference type="InterPro" id="IPR015803">
    <property type="entry name" value="Cys-tRNA-ligase"/>
</dbReference>
<comment type="catalytic activity">
    <reaction evidence="12">
        <text>tRNA(Cys) + L-cysteine + ATP = L-cysteinyl-tRNA(Cys) + AMP + diphosphate</text>
        <dbReference type="Rhea" id="RHEA:17773"/>
        <dbReference type="Rhea" id="RHEA-COMP:9661"/>
        <dbReference type="Rhea" id="RHEA-COMP:9679"/>
        <dbReference type="ChEBI" id="CHEBI:30616"/>
        <dbReference type="ChEBI" id="CHEBI:33019"/>
        <dbReference type="ChEBI" id="CHEBI:35235"/>
        <dbReference type="ChEBI" id="CHEBI:78442"/>
        <dbReference type="ChEBI" id="CHEBI:78517"/>
        <dbReference type="ChEBI" id="CHEBI:456215"/>
        <dbReference type="EC" id="6.1.1.16"/>
    </reaction>
</comment>
<evidence type="ECO:0000256" key="4">
    <source>
        <dbReference type="ARBA" id="ARBA00022490"/>
    </source>
</evidence>
<dbReference type="Pfam" id="PF01406">
    <property type="entry name" value="tRNA-synt_1e"/>
    <property type="match status" value="1"/>
</dbReference>
<dbReference type="EC" id="6.1.1.16" evidence="12"/>
<feature type="domain" description="Cysteinyl-tRNA synthetase class Ia DALR" evidence="13">
    <location>
        <begin position="355"/>
        <end position="410"/>
    </location>
</feature>
<keyword evidence="11 12" id="KW-0030">Aminoacyl-tRNA synthetase</keyword>
<comment type="subcellular location">
    <subcellularLocation>
        <location evidence="1 12">Cytoplasm</location>
    </subcellularLocation>
</comment>
<feature type="binding site" evidence="12">
    <location>
        <position position="214"/>
    </location>
    <ligand>
        <name>Zn(2+)</name>
        <dbReference type="ChEBI" id="CHEBI:29105"/>
    </ligand>
</feature>
<evidence type="ECO:0000259" key="13">
    <source>
        <dbReference type="SMART" id="SM00840"/>
    </source>
</evidence>
<evidence type="ECO:0000256" key="1">
    <source>
        <dbReference type="ARBA" id="ARBA00004496"/>
    </source>
</evidence>
<keyword evidence="8 12" id="KW-0862">Zinc</keyword>
<dbReference type="CDD" id="cd00672">
    <property type="entry name" value="CysRS_core"/>
    <property type="match status" value="1"/>
</dbReference>
<gene>
    <name evidence="12" type="primary">cysS</name>
    <name evidence="14" type="ORF">F0185_32690</name>
</gene>
<dbReference type="InterPro" id="IPR009080">
    <property type="entry name" value="tRNAsynth_Ia_anticodon-bd"/>
</dbReference>
<keyword evidence="10 12" id="KW-0648">Protein biosynthesis</keyword>
<dbReference type="InterPro" id="IPR024909">
    <property type="entry name" value="Cys-tRNA/MSH_ligase"/>
</dbReference>
<sequence length="470" mass="52471">MSQLKIYNTLAREKQVFTPIEPGKVGMYVCGMTIYDYCHIGHARMMMAFDVIYRWLKVSGYQVTYVRNITDIEDKIIRRAVENGESIFSLTSRFEKYMDEDTAALGILPPDVVPHATAYVPQMLSIIAQLEQKGLAYKSEDGDVNFAVRNFPGYGKLSGKSLDDLRAGERVDVNADKRDPLDFVLWKASKESEPDEVKWDSTWGSGRPGWHIECSAMSCATLGQHFDIHGGGADLQFPHHENEIAQSEGAFGHPMTNYWVHNGFVRVVNEETQVAEKMGKSLNNFFTIRDVLKLYDAEVIRFFILRGHYRSPLNYGVANLEDAKSALTRLYTALAGIDSGAAALEVDWNEAHAIRFRDAMDDDFNTPIAIAVLFDLATELNKSKSVEHARQFKALAAVLGLLERSPQEFLQAGVEESGMDEAAIVDAIARRGEAKKARNFAESDSIRAGLLAAGIVLEDKPDGTTNWRRA</sequence>
<dbReference type="NCBIfam" id="TIGR00435">
    <property type="entry name" value="cysS"/>
    <property type="match status" value="1"/>
</dbReference>
<dbReference type="InterPro" id="IPR032678">
    <property type="entry name" value="tRNA-synt_1_cat_dom"/>
</dbReference>
<dbReference type="SUPFAM" id="SSF47323">
    <property type="entry name" value="Anticodon-binding domain of a subclass of class I aminoacyl-tRNA synthetases"/>
    <property type="match status" value="1"/>
</dbReference>
<dbReference type="CDD" id="cd07963">
    <property type="entry name" value="Anticodon_Ia_Cys"/>
    <property type="match status" value="1"/>
</dbReference>
<comment type="subunit">
    <text evidence="3 12">Monomer.</text>
</comment>
<accession>A0ABX0LTX0</accession>
<dbReference type="GO" id="GO:0004817">
    <property type="term" value="F:cysteine-tRNA ligase activity"/>
    <property type="evidence" value="ECO:0007669"/>
    <property type="project" value="UniProtKB-EC"/>
</dbReference>
<keyword evidence="6 12" id="KW-0479">Metal-binding</keyword>
<comment type="caution">
    <text evidence="14">The sequence shown here is derived from an EMBL/GenBank/DDBJ whole genome shotgun (WGS) entry which is preliminary data.</text>
</comment>
<feature type="binding site" evidence="12">
    <location>
        <position position="239"/>
    </location>
    <ligand>
        <name>Zn(2+)</name>
        <dbReference type="ChEBI" id="CHEBI:29105"/>
    </ligand>
</feature>
<evidence type="ECO:0000313" key="15">
    <source>
        <dbReference type="Proteomes" id="UP000785613"/>
    </source>
</evidence>
<keyword evidence="4 12" id="KW-0963">Cytoplasm</keyword>
<dbReference type="InterPro" id="IPR014729">
    <property type="entry name" value="Rossmann-like_a/b/a_fold"/>
</dbReference>
<dbReference type="HAMAP" id="MF_00041">
    <property type="entry name" value="Cys_tRNA_synth"/>
    <property type="match status" value="1"/>
</dbReference>
<dbReference type="SUPFAM" id="SSF52374">
    <property type="entry name" value="Nucleotidylyl transferase"/>
    <property type="match status" value="1"/>
</dbReference>